<name>A0A644YD69_9ZZZZ</name>
<protein>
    <submittedName>
        <fullName evidence="1">DNA gyrase subunit A</fullName>
    </submittedName>
</protein>
<dbReference type="InterPro" id="IPR035516">
    <property type="entry name" value="Gyrase/topoIV_suA_C"/>
</dbReference>
<dbReference type="Pfam" id="PF03989">
    <property type="entry name" value="DNA_gyraseA_C"/>
    <property type="match status" value="2"/>
</dbReference>
<evidence type="ECO:0000313" key="1">
    <source>
        <dbReference type="EMBL" id="MPM25831.1"/>
    </source>
</evidence>
<dbReference type="InterPro" id="IPR006691">
    <property type="entry name" value="GyrA/parC_rep"/>
</dbReference>
<gene>
    <name evidence="1" type="primary">gyrA_36</name>
    <name evidence="1" type="ORF">SDC9_72331</name>
</gene>
<dbReference type="GO" id="GO:0003918">
    <property type="term" value="F:DNA topoisomerase type II (double strand cut, ATP-hydrolyzing) activity"/>
    <property type="evidence" value="ECO:0007669"/>
    <property type="project" value="TreeGrafter"/>
</dbReference>
<comment type="caution">
    <text evidence="1">The sequence shown here is derived from an EMBL/GenBank/DDBJ whole genome shotgun (WGS) entry which is preliminary data.</text>
</comment>
<dbReference type="PANTHER" id="PTHR43493">
    <property type="entry name" value="DNA GYRASE/TOPOISOMERASE SUBUNIT A"/>
    <property type="match status" value="1"/>
</dbReference>
<dbReference type="InterPro" id="IPR050220">
    <property type="entry name" value="Type_II_DNA_Topoisomerases"/>
</dbReference>
<accession>A0A644YD69</accession>
<organism evidence="1">
    <name type="scientific">bioreactor metagenome</name>
    <dbReference type="NCBI Taxonomy" id="1076179"/>
    <lineage>
        <taxon>unclassified sequences</taxon>
        <taxon>metagenomes</taxon>
        <taxon>ecological metagenomes</taxon>
    </lineage>
</organism>
<dbReference type="GO" id="GO:0005524">
    <property type="term" value="F:ATP binding"/>
    <property type="evidence" value="ECO:0007669"/>
    <property type="project" value="InterPro"/>
</dbReference>
<dbReference type="GO" id="GO:0006265">
    <property type="term" value="P:DNA topological change"/>
    <property type="evidence" value="ECO:0007669"/>
    <property type="project" value="InterPro"/>
</dbReference>
<proteinExistence type="predicted"/>
<keyword evidence="1" id="KW-0413">Isomerase</keyword>
<dbReference type="AlphaFoldDB" id="A0A644YD69"/>
<dbReference type="GO" id="GO:0003677">
    <property type="term" value="F:DNA binding"/>
    <property type="evidence" value="ECO:0007669"/>
    <property type="project" value="InterPro"/>
</dbReference>
<dbReference type="Gene3D" id="2.120.10.90">
    <property type="entry name" value="DNA gyrase/topoisomerase IV, subunit A, C-terminal"/>
    <property type="match status" value="1"/>
</dbReference>
<dbReference type="GO" id="GO:0005737">
    <property type="term" value="C:cytoplasm"/>
    <property type="evidence" value="ECO:0007669"/>
    <property type="project" value="TreeGrafter"/>
</dbReference>
<reference evidence="1" key="1">
    <citation type="submission" date="2019-08" db="EMBL/GenBank/DDBJ databases">
        <authorList>
            <person name="Kucharzyk K."/>
            <person name="Murdoch R.W."/>
            <person name="Higgins S."/>
            <person name="Loffler F."/>
        </authorList>
    </citation>
    <scope>NUCLEOTIDE SEQUENCE</scope>
</reference>
<dbReference type="SUPFAM" id="SSF101904">
    <property type="entry name" value="GyrA/ParC C-terminal domain-like"/>
    <property type="match status" value="1"/>
</dbReference>
<sequence length="120" mass="13237">MSIIKESDENKYILTVTENGYAKITLSEEFRCQNRGGKGMRAHSINEKTGLIVGSLIVEKEDDLMILSTNGSIIRMHSSGISIMGRDAQGVIAMRLNGEDKVASIAKIFSEDDIVEEDEE</sequence>
<dbReference type="GO" id="GO:0009330">
    <property type="term" value="C:DNA topoisomerase type II (double strand cut, ATP-hydrolyzing) complex"/>
    <property type="evidence" value="ECO:0007669"/>
    <property type="project" value="TreeGrafter"/>
</dbReference>
<dbReference type="PANTHER" id="PTHR43493:SF5">
    <property type="entry name" value="DNA GYRASE SUBUNIT A, CHLOROPLASTIC_MITOCHONDRIAL"/>
    <property type="match status" value="1"/>
</dbReference>
<dbReference type="EMBL" id="VSSQ01004587">
    <property type="protein sequence ID" value="MPM25831.1"/>
    <property type="molecule type" value="Genomic_DNA"/>
</dbReference>